<proteinExistence type="predicted"/>
<dbReference type="AlphaFoldDB" id="A0A1Y4MIS2"/>
<dbReference type="Proteomes" id="UP000196386">
    <property type="component" value="Unassembled WGS sequence"/>
</dbReference>
<organism evidence="1 2">
    <name type="scientific">Anaerotruncus colihominis</name>
    <dbReference type="NCBI Taxonomy" id="169435"/>
    <lineage>
        <taxon>Bacteria</taxon>
        <taxon>Bacillati</taxon>
        <taxon>Bacillota</taxon>
        <taxon>Clostridia</taxon>
        <taxon>Eubacteriales</taxon>
        <taxon>Oscillospiraceae</taxon>
        <taxon>Anaerotruncus</taxon>
    </lineage>
</organism>
<gene>
    <name evidence="1" type="ORF">B5F11_18340</name>
</gene>
<protein>
    <submittedName>
        <fullName evidence="1">Uncharacterized protein</fullName>
    </submittedName>
</protein>
<evidence type="ECO:0000313" key="1">
    <source>
        <dbReference type="EMBL" id="OUP67411.1"/>
    </source>
</evidence>
<sequence>MERLTDCVQVWYHIRRTNRPAVCGQMPSDGRGRHSQTGRGRFDAAPCAARQAHRACRYGAVRVAAFCAGVAEWQTRWS</sequence>
<name>A0A1Y4MIS2_9FIRM</name>
<dbReference type="EMBL" id="NFKP01000034">
    <property type="protein sequence ID" value="OUP67411.1"/>
    <property type="molecule type" value="Genomic_DNA"/>
</dbReference>
<evidence type="ECO:0000313" key="2">
    <source>
        <dbReference type="Proteomes" id="UP000196386"/>
    </source>
</evidence>
<comment type="caution">
    <text evidence="1">The sequence shown here is derived from an EMBL/GenBank/DDBJ whole genome shotgun (WGS) entry which is preliminary data.</text>
</comment>
<reference evidence="2" key="1">
    <citation type="submission" date="2017-04" db="EMBL/GenBank/DDBJ databases">
        <title>Function of individual gut microbiota members based on whole genome sequencing of pure cultures obtained from chicken caecum.</title>
        <authorList>
            <person name="Medvecky M."/>
            <person name="Cejkova D."/>
            <person name="Polansky O."/>
            <person name="Karasova D."/>
            <person name="Kubasova T."/>
            <person name="Cizek A."/>
            <person name="Rychlik I."/>
        </authorList>
    </citation>
    <scope>NUCLEOTIDE SEQUENCE [LARGE SCALE GENOMIC DNA]</scope>
    <source>
        <strain evidence="2">An175</strain>
    </source>
</reference>
<accession>A0A1Y4MIS2</accession>